<proteinExistence type="predicted"/>
<dbReference type="Proteomes" id="UP000663870">
    <property type="component" value="Unassembled WGS sequence"/>
</dbReference>
<dbReference type="EMBL" id="CAJNOH010016309">
    <property type="protein sequence ID" value="CAF1570020.1"/>
    <property type="molecule type" value="Genomic_DNA"/>
</dbReference>
<accession>A0A815YH72</accession>
<evidence type="ECO:0000313" key="4">
    <source>
        <dbReference type="Proteomes" id="UP000663854"/>
    </source>
</evidence>
<reference evidence="2" key="1">
    <citation type="submission" date="2021-02" db="EMBL/GenBank/DDBJ databases">
        <authorList>
            <person name="Nowell W R."/>
        </authorList>
    </citation>
    <scope>NUCLEOTIDE SEQUENCE</scope>
</reference>
<evidence type="ECO:0000313" key="5">
    <source>
        <dbReference type="Proteomes" id="UP000663870"/>
    </source>
</evidence>
<keyword evidence="5" id="KW-1185">Reference proteome</keyword>
<sequence length="24" mass="2765">MTTTLNNAGELREQGNQAFKQEHF</sequence>
<comment type="caution">
    <text evidence="2">The sequence shown here is derived from an EMBL/GenBank/DDBJ whole genome shotgun (WGS) entry which is preliminary data.</text>
</comment>
<protein>
    <submittedName>
        <fullName evidence="2">Uncharacterized protein</fullName>
    </submittedName>
</protein>
<evidence type="ECO:0000313" key="2">
    <source>
        <dbReference type="EMBL" id="CAF1570020.1"/>
    </source>
</evidence>
<feature type="compositionally biased region" description="Polar residues" evidence="1">
    <location>
        <begin position="14"/>
        <end position="24"/>
    </location>
</feature>
<name>A0A815YH72_9BILA</name>
<dbReference type="EMBL" id="CAJNOL010018257">
    <property type="protein sequence ID" value="CAF1681031.1"/>
    <property type="molecule type" value="Genomic_DNA"/>
</dbReference>
<dbReference type="AlphaFoldDB" id="A0A815YH72"/>
<evidence type="ECO:0000313" key="3">
    <source>
        <dbReference type="EMBL" id="CAF1681031.1"/>
    </source>
</evidence>
<evidence type="ECO:0000256" key="1">
    <source>
        <dbReference type="SAM" id="MobiDB-lite"/>
    </source>
</evidence>
<gene>
    <name evidence="3" type="ORF">JXQ802_LOCUS59160</name>
    <name evidence="2" type="ORF">PYM288_LOCUS42506</name>
</gene>
<feature type="non-terminal residue" evidence="2">
    <location>
        <position position="24"/>
    </location>
</feature>
<dbReference type="Proteomes" id="UP000663854">
    <property type="component" value="Unassembled WGS sequence"/>
</dbReference>
<organism evidence="2 4">
    <name type="scientific">Rotaria sordida</name>
    <dbReference type="NCBI Taxonomy" id="392033"/>
    <lineage>
        <taxon>Eukaryota</taxon>
        <taxon>Metazoa</taxon>
        <taxon>Spiralia</taxon>
        <taxon>Gnathifera</taxon>
        <taxon>Rotifera</taxon>
        <taxon>Eurotatoria</taxon>
        <taxon>Bdelloidea</taxon>
        <taxon>Philodinida</taxon>
        <taxon>Philodinidae</taxon>
        <taxon>Rotaria</taxon>
    </lineage>
</organism>
<feature type="region of interest" description="Disordered" evidence="1">
    <location>
        <begin position="1"/>
        <end position="24"/>
    </location>
</feature>